<feature type="binding site" evidence="7">
    <location>
        <position position="120"/>
    </location>
    <ligand>
        <name>Zn(2+)</name>
        <dbReference type="ChEBI" id="CHEBI:29105"/>
    </ligand>
</feature>
<dbReference type="AlphaFoldDB" id="A0A9D1ZX47"/>
<dbReference type="GO" id="GO:0045892">
    <property type="term" value="P:negative regulation of DNA-templated transcription"/>
    <property type="evidence" value="ECO:0007669"/>
    <property type="project" value="TreeGrafter"/>
</dbReference>
<dbReference type="Proteomes" id="UP000886750">
    <property type="component" value="Unassembled WGS sequence"/>
</dbReference>
<evidence type="ECO:0000256" key="8">
    <source>
        <dbReference type="PIRSR" id="PIRSR602481-2"/>
    </source>
</evidence>
<dbReference type="InterPro" id="IPR036388">
    <property type="entry name" value="WH-like_DNA-bd_sf"/>
</dbReference>
<evidence type="ECO:0000313" key="9">
    <source>
        <dbReference type="EMBL" id="HIY97450.1"/>
    </source>
</evidence>
<reference evidence="9" key="2">
    <citation type="submission" date="2021-04" db="EMBL/GenBank/DDBJ databases">
        <authorList>
            <person name="Gilroy R."/>
        </authorList>
    </citation>
    <scope>NUCLEOTIDE SEQUENCE</scope>
    <source>
        <strain evidence="9">1345</strain>
    </source>
</reference>
<keyword evidence="5" id="KW-0238">DNA-binding</keyword>
<organism evidence="9 10">
    <name type="scientific">Candidatus Borkfalkia excrementigallinarum</name>
    <dbReference type="NCBI Taxonomy" id="2838506"/>
    <lineage>
        <taxon>Bacteria</taxon>
        <taxon>Bacillati</taxon>
        <taxon>Bacillota</taxon>
        <taxon>Clostridia</taxon>
        <taxon>Christensenellales</taxon>
        <taxon>Christensenellaceae</taxon>
        <taxon>Candidatus Borkfalkia</taxon>
    </lineage>
</organism>
<comment type="cofactor">
    <cofactor evidence="8">
        <name>Mn(2+)</name>
        <dbReference type="ChEBI" id="CHEBI:29035"/>
    </cofactor>
    <cofactor evidence="8">
        <name>Fe(2+)</name>
        <dbReference type="ChEBI" id="CHEBI:29033"/>
    </cofactor>
    <text evidence="8">Binds 1 Mn(2+) or Fe(2+) ion per subunit.</text>
</comment>
<feature type="binding site" evidence="8">
    <location>
        <position position="95"/>
    </location>
    <ligand>
        <name>Fe cation</name>
        <dbReference type="ChEBI" id="CHEBI:24875"/>
    </ligand>
</feature>
<dbReference type="EMBL" id="DXCQ01000066">
    <property type="protein sequence ID" value="HIY97450.1"/>
    <property type="molecule type" value="Genomic_DNA"/>
</dbReference>
<protein>
    <submittedName>
        <fullName evidence="9">Transcriptional repressor</fullName>
    </submittedName>
</protein>
<keyword evidence="4" id="KW-0805">Transcription regulation</keyword>
<keyword evidence="7" id="KW-0479">Metal-binding</keyword>
<dbReference type="CDD" id="cd07153">
    <property type="entry name" value="Fur_like"/>
    <property type="match status" value="1"/>
</dbReference>
<dbReference type="Gene3D" id="1.10.10.10">
    <property type="entry name" value="Winged helix-like DNA-binding domain superfamily/Winged helix DNA-binding domain"/>
    <property type="match status" value="1"/>
</dbReference>
<dbReference type="Pfam" id="PF01475">
    <property type="entry name" value="FUR"/>
    <property type="match status" value="1"/>
</dbReference>
<feature type="binding site" evidence="7">
    <location>
        <position position="123"/>
    </location>
    <ligand>
        <name>Zn(2+)</name>
        <dbReference type="ChEBI" id="CHEBI:29105"/>
    </ligand>
</feature>
<dbReference type="Gene3D" id="3.30.1490.190">
    <property type="match status" value="1"/>
</dbReference>
<evidence type="ECO:0000256" key="6">
    <source>
        <dbReference type="ARBA" id="ARBA00023163"/>
    </source>
</evidence>
<dbReference type="GO" id="GO:1900376">
    <property type="term" value="P:regulation of secondary metabolite biosynthetic process"/>
    <property type="evidence" value="ECO:0007669"/>
    <property type="project" value="TreeGrafter"/>
</dbReference>
<dbReference type="InterPro" id="IPR036390">
    <property type="entry name" value="WH_DNA-bd_sf"/>
</dbReference>
<keyword evidence="6" id="KW-0804">Transcription</keyword>
<dbReference type="SUPFAM" id="SSF46785">
    <property type="entry name" value="Winged helix' DNA-binding domain"/>
    <property type="match status" value="1"/>
</dbReference>
<evidence type="ECO:0000256" key="1">
    <source>
        <dbReference type="ARBA" id="ARBA00007957"/>
    </source>
</evidence>
<name>A0A9D1ZX47_9FIRM</name>
<gene>
    <name evidence="9" type="ORF">H9729_07160</name>
</gene>
<reference evidence="9" key="1">
    <citation type="journal article" date="2021" name="PeerJ">
        <title>Extensive microbial diversity within the chicken gut microbiome revealed by metagenomics and culture.</title>
        <authorList>
            <person name="Gilroy R."/>
            <person name="Ravi A."/>
            <person name="Getino M."/>
            <person name="Pursley I."/>
            <person name="Horton D.L."/>
            <person name="Alikhan N.F."/>
            <person name="Baker D."/>
            <person name="Gharbi K."/>
            <person name="Hall N."/>
            <person name="Watson M."/>
            <person name="Adriaenssens E.M."/>
            <person name="Foster-Nyarko E."/>
            <person name="Jarju S."/>
            <person name="Secka A."/>
            <person name="Antonio M."/>
            <person name="Oren A."/>
            <person name="Chaudhuri R.R."/>
            <person name="La Ragione R."/>
            <person name="Hildebrand F."/>
            <person name="Pallen M.J."/>
        </authorList>
    </citation>
    <scope>NUCLEOTIDE SEQUENCE</scope>
    <source>
        <strain evidence="9">1345</strain>
    </source>
</reference>
<dbReference type="InterPro" id="IPR002481">
    <property type="entry name" value="FUR"/>
</dbReference>
<evidence type="ECO:0000256" key="2">
    <source>
        <dbReference type="ARBA" id="ARBA00022491"/>
    </source>
</evidence>
<sequence>MNRRNTIQKKLVAETVRMLDHPNAEEVYEAVTRQHPHISKATVYRNLNLLAQQGEIGKICVSEGADRFDYRTDRHYHMRCRVCGRLFDAPMSLTEMPRELLGDTGGFTVENYTIEFVGICSDCNKNTFRR</sequence>
<keyword evidence="2" id="KW-0678">Repressor</keyword>
<feature type="binding site" evidence="7">
    <location>
        <position position="80"/>
    </location>
    <ligand>
        <name>Zn(2+)</name>
        <dbReference type="ChEBI" id="CHEBI:29105"/>
    </ligand>
</feature>
<comment type="caution">
    <text evidence="9">The sequence shown here is derived from an EMBL/GenBank/DDBJ whole genome shotgun (WGS) entry which is preliminary data.</text>
</comment>
<comment type="similarity">
    <text evidence="1">Belongs to the Fur family.</text>
</comment>
<dbReference type="PANTHER" id="PTHR33202">
    <property type="entry name" value="ZINC UPTAKE REGULATION PROTEIN"/>
    <property type="match status" value="1"/>
</dbReference>
<evidence type="ECO:0000313" key="10">
    <source>
        <dbReference type="Proteomes" id="UP000886750"/>
    </source>
</evidence>
<accession>A0A9D1ZX47</accession>
<proteinExistence type="inferred from homology"/>
<comment type="cofactor">
    <cofactor evidence="7">
        <name>Zn(2+)</name>
        <dbReference type="ChEBI" id="CHEBI:29105"/>
    </cofactor>
    <text evidence="7">Binds 1 zinc ion per subunit.</text>
</comment>
<dbReference type="GO" id="GO:0008270">
    <property type="term" value="F:zinc ion binding"/>
    <property type="evidence" value="ECO:0007669"/>
    <property type="project" value="TreeGrafter"/>
</dbReference>
<dbReference type="InterPro" id="IPR043135">
    <property type="entry name" value="Fur_C"/>
</dbReference>
<evidence type="ECO:0000256" key="4">
    <source>
        <dbReference type="ARBA" id="ARBA00023015"/>
    </source>
</evidence>
<dbReference type="GO" id="GO:0000976">
    <property type="term" value="F:transcription cis-regulatory region binding"/>
    <property type="evidence" value="ECO:0007669"/>
    <property type="project" value="TreeGrafter"/>
</dbReference>
<evidence type="ECO:0000256" key="7">
    <source>
        <dbReference type="PIRSR" id="PIRSR602481-1"/>
    </source>
</evidence>
<evidence type="ECO:0000256" key="5">
    <source>
        <dbReference type="ARBA" id="ARBA00023125"/>
    </source>
</evidence>
<evidence type="ECO:0000256" key="3">
    <source>
        <dbReference type="ARBA" id="ARBA00022833"/>
    </source>
</evidence>
<keyword evidence="8" id="KW-0408">Iron</keyword>
<dbReference type="GO" id="GO:0003700">
    <property type="term" value="F:DNA-binding transcription factor activity"/>
    <property type="evidence" value="ECO:0007669"/>
    <property type="project" value="InterPro"/>
</dbReference>
<feature type="binding site" evidence="7">
    <location>
        <position position="83"/>
    </location>
    <ligand>
        <name>Zn(2+)</name>
        <dbReference type="ChEBI" id="CHEBI:29105"/>
    </ligand>
</feature>
<dbReference type="PANTHER" id="PTHR33202:SF7">
    <property type="entry name" value="FERRIC UPTAKE REGULATION PROTEIN"/>
    <property type="match status" value="1"/>
</dbReference>
<keyword evidence="3 7" id="KW-0862">Zinc</keyword>